<dbReference type="GO" id="GO:0055085">
    <property type="term" value="P:transmembrane transport"/>
    <property type="evidence" value="ECO:0007669"/>
    <property type="project" value="InterPro"/>
</dbReference>
<feature type="transmembrane region" description="Helical" evidence="1">
    <location>
        <begin position="6"/>
        <end position="22"/>
    </location>
</feature>
<dbReference type="AlphaFoldDB" id="A0A6L6UD52"/>
<dbReference type="Proteomes" id="UP000478208">
    <property type="component" value="Unassembled WGS sequence"/>
</dbReference>
<dbReference type="CDD" id="cd07341">
    <property type="entry name" value="M56_BlaR1_MecR1_like"/>
    <property type="match status" value="1"/>
</dbReference>
<dbReference type="PANTHER" id="PTHR33446">
    <property type="entry name" value="PROTEIN TONB-RELATED"/>
    <property type="match status" value="1"/>
</dbReference>
<evidence type="ECO:0000259" key="2">
    <source>
        <dbReference type="Pfam" id="PF03544"/>
    </source>
</evidence>
<dbReference type="EMBL" id="WOWS01000003">
    <property type="protein sequence ID" value="MUU78694.1"/>
    <property type="molecule type" value="Genomic_DNA"/>
</dbReference>
<protein>
    <submittedName>
        <fullName evidence="4">BlaR1 peptidase M56 family protein</fullName>
    </submittedName>
</protein>
<dbReference type="GO" id="GO:0031992">
    <property type="term" value="F:energy transducer activity"/>
    <property type="evidence" value="ECO:0007669"/>
    <property type="project" value="TreeGrafter"/>
</dbReference>
<evidence type="ECO:0000313" key="4">
    <source>
        <dbReference type="EMBL" id="MUU78694.1"/>
    </source>
</evidence>
<dbReference type="Gene3D" id="3.30.1150.10">
    <property type="match status" value="2"/>
</dbReference>
<feature type="transmembrane region" description="Helical" evidence="1">
    <location>
        <begin position="34"/>
        <end position="53"/>
    </location>
</feature>
<dbReference type="Pfam" id="PF05569">
    <property type="entry name" value="Peptidase_M56"/>
    <property type="match status" value="1"/>
</dbReference>
<feature type="domain" description="TonB C-terminal" evidence="2">
    <location>
        <begin position="543"/>
        <end position="602"/>
    </location>
</feature>
<proteinExistence type="predicted"/>
<reference evidence="4 5" key="1">
    <citation type="submission" date="2019-12" db="EMBL/GenBank/DDBJ databases">
        <authorList>
            <person name="Li J."/>
        </authorList>
    </citation>
    <scope>NUCLEOTIDE SEQUENCE [LARGE SCALE GENOMIC DNA]</scope>
    <source>
        <strain evidence="4 5">HL2-2</strain>
    </source>
</reference>
<keyword evidence="1" id="KW-0472">Membrane</keyword>
<dbReference type="PANTHER" id="PTHR33446:SF2">
    <property type="entry name" value="PROTEIN TONB"/>
    <property type="match status" value="1"/>
</dbReference>
<dbReference type="RefSeq" id="WP_157363579.1">
    <property type="nucleotide sequence ID" value="NZ_WOWS01000003.1"/>
</dbReference>
<evidence type="ECO:0000259" key="3">
    <source>
        <dbReference type="Pfam" id="PF05569"/>
    </source>
</evidence>
<keyword evidence="1" id="KW-0812">Transmembrane</keyword>
<accession>A0A6L6UD52</accession>
<name>A0A6L6UD52_9FLAO</name>
<dbReference type="InterPro" id="IPR037682">
    <property type="entry name" value="TonB_C"/>
</dbReference>
<dbReference type="GO" id="GO:0098797">
    <property type="term" value="C:plasma membrane protein complex"/>
    <property type="evidence" value="ECO:0007669"/>
    <property type="project" value="TreeGrafter"/>
</dbReference>
<dbReference type="InterPro" id="IPR051045">
    <property type="entry name" value="TonB-dependent_transducer"/>
</dbReference>
<evidence type="ECO:0000313" key="5">
    <source>
        <dbReference type="Proteomes" id="UP000478208"/>
    </source>
</evidence>
<sequence length="745" mass="85626">MLYSILQIIAIQALFLLVYDLFLKRETFFNYNRAYLIITSILSLVLPFVKFPALKTMATKDMVIRLPEVFIGTKSPTNYDIQIAEQAGIIIEQPQPPIWQIIAITGIAVASLIFFAKIAKIYWLKHRNPKRWQGNVLIVNLIKSSAAFSFFNTIFLGEHILDSEKPTIYKHELVHIKEFHTIDLLFFEVLRIIFWFNPLVYIYQNRIKELHEYIADAKAVKQTGKSEYYTSLLNQVLDVNHVSFTNTFFNKSLIKKRIVMLQKSKSKQLNLVKYALLIPMVFAMLIYTSTEVRAQKKDEVKHKVYQELTDTELIEKYYDEIVAMKNNGATFMEIMEFAGFSEKNKEQYMLSRTEFLKMKAYFEYIADGILEKKLAEGSLTEKDIESSERLRLNKFKNYEEFKAFKNTKEEKERWESDTEGGVLKLFVNDVANKTEEETKRYNGLLKQLENDNYFNELVVTDGKSTLVLDSYVSNDGEEIIKEEVEVLEVPFSVVEETPTTVDCKDLESTKERKKCFNAFVNKHIGKNFNTSIADSLSPGKKRIFVQFKIDKEGKVGHIVARGPSKALEEEAKRVVATLPQFVPGKQKGEAVVVPFSIPIVFEVKGDNNTKDNQSSDNGELIYIPFNKVDSPAVFPDCNSISDTTEQRDCTVNAINKFIVQKFNMSAHKFTNLAAGRKRIYAHFIIDEFGNVTNIEAKSAHPELDEEANRVIALLPQFTPAKHKGKAIDVRYSLPIMLQFVGNKTD</sequence>
<dbReference type="SUPFAM" id="SSF74653">
    <property type="entry name" value="TolA/TonB C-terminal domain"/>
    <property type="match status" value="2"/>
</dbReference>
<dbReference type="Pfam" id="PF03544">
    <property type="entry name" value="TonB_C"/>
    <property type="match status" value="2"/>
</dbReference>
<keyword evidence="1" id="KW-1133">Transmembrane helix</keyword>
<feature type="domain" description="Peptidase M56" evidence="3">
    <location>
        <begin position="159"/>
        <end position="261"/>
    </location>
</feature>
<organism evidence="4 5">
    <name type="scientific">Winogradskyella endarachnes</name>
    <dbReference type="NCBI Taxonomy" id="2681965"/>
    <lineage>
        <taxon>Bacteria</taxon>
        <taxon>Pseudomonadati</taxon>
        <taxon>Bacteroidota</taxon>
        <taxon>Flavobacteriia</taxon>
        <taxon>Flavobacteriales</taxon>
        <taxon>Flavobacteriaceae</taxon>
        <taxon>Winogradskyella</taxon>
    </lineage>
</organism>
<gene>
    <name evidence="4" type="ORF">GN138_09580</name>
</gene>
<comment type="caution">
    <text evidence="4">The sequence shown here is derived from an EMBL/GenBank/DDBJ whole genome shotgun (WGS) entry which is preliminary data.</text>
</comment>
<evidence type="ECO:0000256" key="1">
    <source>
        <dbReference type="SAM" id="Phobius"/>
    </source>
</evidence>
<dbReference type="InterPro" id="IPR008756">
    <property type="entry name" value="Peptidase_M56"/>
</dbReference>
<feature type="transmembrane region" description="Helical" evidence="1">
    <location>
        <begin position="137"/>
        <end position="156"/>
    </location>
</feature>
<keyword evidence="5" id="KW-1185">Reference proteome</keyword>
<feature type="transmembrane region" description="Helical" evidence="1">
    <location>
        <begin position="98"/>
        <end position="116"/>
    </location>
</feature>
<feature type="domain" description="TonB C-terminal" evidence="2">
    <location>
        <begin position="682"/>
        <end position="735"/>
    </location>
</feature>
<feature type="transmembrane region" description="Helical" evidence="1">
    <location>
        <begin position="184"/>
        <end position="203"/>
    </location>
</feature>
<feature type="transmembrane region" description="Helical" evidence="1">
    <location>
        <begin position="271"/>
        <end position="288"/>
    </location>
</feature>